<comment type="caution">
    <text evidence="2">The sequence shown here is derived from an EMBL/GenBank/DDBJ whole genome shotgun (WGS) entry which is preliminary data.</text>
</comment>
<keyword evidence="3" id="KW-1185">Reference proteome</keyword>
<dbReference type="Pfam" id="PF09729">
    <property type="entry name" value="Gti1_Pac2"/>
    <property type="match status" value="1"/>
</dbReference>
<sequence>MTTTTSSSDVEPFYGYVETTVNALRLIHAARQGVIPRITRRLNDSERRDMIKSGSVFVFSVEESGIKRWTATCWQDGLLWSPSRIVGNFLVYREINERASSRGGHRRSYGLDDTQPRSLTHRTSPSQSSIGYKPSSPNGTTGDHGTFKPNGLIKKTITVTIDGSDLHLISYYTAEDIRSGKLKKPSSRPDIMSLYMPPHLFRLTNFRVPPKVELGPDGKARLVTEPEDIDGVVEPKVEETTYHLPHSPNSPISPTSPTESPFGGNLYINHDTSYHRNSAGDRWSSSGDVVRVASPARHDLPWPLSSGTSHSSHHRREGSLMPSSDSWSPPIQSSRYDSPPTSSGMYCDRPRPRTINSYQNNPRESETLPSFGSRYSGGRGRDVGSHRVPWLLNQESSGDRESRSSCRSSYSSSSSIPPAFTPDGYHTYGSTWPAGDSSTLNVATPPPPPSFSNHGYATPFGNHSSSQNYGNA</sequence>
<dbReference type="GO" id="GO:0003677">
    <property type="term" value="F:DNA binding"/>
    <property type="evidence" value="ECO:0007669"/>
    <property type="project" value="TreeGrafter"/>
</dbReference>
<dbReference type="Proteomes" id="UP001175226">
    <property type="component" value="Unassembled WGS sequence"/>
</dbReference>
<evidence type="ECO:0000256" key="1">
    <source>
        <dbReference type="SAM" id="MobiDB-lite"/>
    </source>
</evidence>
<dbReference type="PANTHER" id="PTHR28027:SF2">
    <property type="entry name" value="TRANSCRIPTIONAL REGULATOR MIT1"/>
    <property type="match status" value="1"/>
</dbReference>
<dbReference type="EMBL" id="JAUEPT010000020">
    <property type="protein sequence ID" value="KAK0444047.1"/>
    <property type="molecule type" value="Genomic_DNA"/>
</dbReference>
<feature type="compositionally biased region" description="Low complexity" evidence="1">
    <location>
        <begin position="322"/>
        <end position="334"/>
    </location>
</feature>
<feature type="compositionally biased region" description="Polar residues" evidence="1">
    <location>
        <begin position="116"/>
        <end position="143"/>
    </location>
</feature>
<evidence type="ECO:0000313" key="2">
    <source>
        <dbReference type="EMBL" id="KAK0444047.1"/>
    </source>
</evidence>
<name>A0AA39MRK5_9AGAR</name>
<feature type="region of interest" description="Disordered" evidence="1">
    <location>
        <begin position="298"/>
        <end position="472"/>
    </location>
</feature>
<reference evidence="2" key="1">
    <citation type="submission" date="2023-06" db="EMBL/GenBank/DDBJ databases">
        <authorList>
            <consortium name="Lawrence Berkeley National Laboratory"/>
            <person name="Ahrendt S."/>
            <person name="Sahu N."/>
            <person name="Indic B."/>
            <person name="Wong-Bajracharya J."/>
            <person name="Merenyi Z."/>
            <person name="Ke H.-M."/>
            <person name="Monk M."/>
            <person name="Kocsube S."/>
            <person name="Drula E."/>
            <person name="Lipzen A."/>
            <person name="Balint B."/>
            <person name="Henrissat B."/>
            <person name="Andreopoulos B."/>
            <person name="Martin F.M."/>
            <person name="Harder C.B."/>
            <person name="Rigling D."/>
            <person name="Ford K.L."/>
            <person name="Foster G.D."/>
            <person name="Pangilinan J."/>
            <person name="Papanicolaou A."/>
            <person name="Barry K."/>
            <person name="LaButti K."/>
            <person name="Viragh M."/>
            <person name="Koriabine M."/>
            <person name="Yan M."/>
            <person name="Riley R."/>
            <person name="Champramary S."/>
            <person name="Plett K.L."/>
            <person name="Tsai I.J."/>
            <person name="Slot J."/>
            <person name="Sipos G."/>
            <person name="Plett J."/>
            <person name="Nagy L.G."/>
            <person name="Grigoriev I.V."/>
        </authorList>
    </citation>
    <scope>NUCLEOTIDE SEQUENCE</scope>
    <source>
        <strain evidence="2">FPL87.14</strain>
    </source>
</reference>
<organism evidence="2 3">
    <name type="scientific">Armillaria borealis</name>
    <dbReference type="NCBI Taxonomy" id="47425"/>
    <lineage>
        <taxon>Eukaryota</taxon>
        <taxon>Fungi</taxon>
        <taxon>Dikarya</taxon>
        <taxon>Basidiomycota</taxon>
        <taxon>Agaricomycotina</taxon>
        <taxon>Agaricomycetes</taxon>
        <taxon>Agaricomycetidae</taxon>
        <taxon>Agaricales</taxon>
        <taxon>Marasmiineae</taxon>
        <taxon>Physalacriaceae</taxon>
        <taxon>Armillaria</taxon>
    </lineage>
</organism>
<dbReference type="PANTHER" id="PTHR28027">
    <property type="entry name" value="TRANSCRIPTIONAL REGULATOR MIT1"/>
    <property type="match status" value="1"/>
</dbReference>
<feature type="compositionally biased region" description="Polar residues" evidence="1">
    <location>
        <begin position="335"/>
        <end position="344"/>
    </location>
</feature>
<gene>
    <name evidence="2" type="ORF">EV421DRAFT_1945013</name>
</gene>
<evidence type="ECO:0000313" key="3">
    <source>
        <dbReference type="Proteomes" id="UP001175226"/>
    </source>
</evidence>
<proteinExistence type="predicted"/>
<dbReference type="InterPro" id="IPR018608">
    <property type="entry name" value="Gti1/Pac2"/>
</dbReference>
<feature type="compositionally biased region" description="Polar residues" evidence="1">
    <location>
        <begin position="451"/>
        <end position="472"/>
    </location>
</feature>
<feature type="region of interest" description="Disordered" evidence="1">
    <location>
        <begin position="102"/>
        <end position="147"/>
    </location>
</feature>
<feature type="compositionally biased region" description="Polar residues" evidence="1">
    <location>
        <begin position="354"/>
        <end position="370"/>
    </location>
</feature>
<dbReference type="AlphaFoldDB" id="A0AA39MRK5"/>
<protein>
    <submittedName>
        <fullName evidence="2">Gti1/Pac2 family-domain-containing protein</fullName>
    </submittedName>
</protein>
<accession>A0AA39MRK5</accession>
<feature type="compositionally biased region" description="Low complexity" evidence="1">
    <location>
        <begin position="405"/>
        <end position="415"/>
    </location>
</feature>